<dbReference type="PANTHER" id="PTHR23310">
    <property type="entry name" value="ACYL-COA-BINDING PROTEIN, ACBP"/>
    <property type="match status" value="1"/>
</dbReference>
<evidence type="ECO:0000256" key="1">
    <source>
        <dbReference type="ARBA" id="ARBA00005567"/>
    </source>
</evidence>
<comment type="caution">
    <text evidence="4">The sequence shown here is derived from an EMBL/GenBank/DDBJ whole genome shotgun (WGS) entry which is preliminary data.</text>
</comment>
<evidence type="ECO:0000256" key="2">
    <source>
        <dbReference type="ARBA" id="ARBA00023121"/>
    </source>
</evidence>
<dbReference type="EMBL" id="LGAV01000005">
    <property type="protein sequence ID" value="KOS13813.1"/>
    <property type="molecule type" value="Genomic_DNA"/>
</dbReference>
<gene>
    <name evidence="4" type="ORF">Malapachy_1839</name>
</gene>
<comment type="similarity">
    <text evidence="1">Belongs to the ACBP family.</text>
</comment>
<organism evidence="4 5">
    <name type="scientific">Malassezia pachydermatis</name>
    <dbReference type="NCBI Taxonomy" id="77020"/>
    <lineage>
        <taxon>Eukaryota</taxon>
        <taxon>Fungi</taxon>
        <taxon>Dikarya</taxon>
        <taxon>Basidiomycota</taxon>
        <taxon>Ustilaginomycotina</taxon>
        <taxon>Malasseziomycetes</taxon>
        <taxon>Malasseziales</taxon>
        <taxon>Malasseziaceae</taxon>
        <taxon>Malassezia</taxon>
    </lineage>
</organism>
<dbReference type="Gene3D" id="1.20.80.10">
    <property type="match status" value="1"/>
</dbReference>
<name>A0A0M9VNY0_9BASI</name>
<dbReference type="Pfam" id="PF00887">
    <property type="entry name" value="ACBP"/>
    <property type="match status" value="1"/>
</dbReference>
<dbReference type="InterPro" id="IPR000582">
    <property type="entry name" value="Acyl-CoA-binding_protein"/>
</dbReference>
<dbReference type="PROSITE" id="PS51228">
    <property type="entry name" value="ACB_2"/>
    <property type="match status" value="1"/>
</dbReference>
<dbReference type="FunFam" id="1.20.80.10:FF:000010">
    <property type="entry name" value="Acyl-CoA-binding domain-containing protein 5"/>
    <property type="match status" value="1"/>
</dbReference>
<dbReference type="GO" id="GO:0006631">
    <property type="term" value="P:fatty acid metabolic process"/>
    <property type="evidence" value="ECO:0007669"/>
    <property type="project" value="TreeGrafter"/>
</dbReference>
<dbReference type="VEuPathDB" id="FungiDB:Malapachy_1839"/>
<feature type="domain" description="ACB" evidence="3">
    <location>
        <begin position="2"/>
        <end position="91"/>
    </location>
</feature>
<proteinExistence type="inferred from homology"/>
<evidence type="ECO:0000313" key="5">
    <source>
        <dbReference type="Proteomes" id="UP000037751"/>
    </source>
</evidence>
<evidence type="ECO:0000259" key="3">
    <source>
        <dbReference type="PROSITE" id="PS51228"/>
    </source>
</evidence>
<dbReference type="InterPro" id="IPR035984">
    <property type="entry name" value="Acyl-CoA-binding_sf"/>
</dbReference>
<dbReference type="PRINTS" id="PR00689">
    <property type="entry name" value="ACOABINDINGP"/>
</dbReference>
<dbReference type="OrthoDB" id="346910at2759"/>
<protein>
    <recommendedName>
        <fullName evidence="3">ACB domain-containing protein</fullName>
    </recommendedName>
</protein>
<dbReference type="STRING" id="77020.A0A0M9VNY0"/>
<dbReference type="GeneID" id="28728210"/>
<dbReference type="PANTHER" id="PTHR23310:SF62">
    <property type="entry name" value="ACYL-COA BINDING PROTEIN 1, ISOFORM A"/>
    <property type="match status" value="1"/>
</dbReference>
<keyword evidence="5" id="KW-1185">Reference proteome</keyword>
<keyword evidence="2" id="KW-0446">Lipid-binding</keyword>
<accession>A0A0M9VNY0</accession>
<dbReference type="GO" id="GO:0000062">
    <property type="term" value="F:fatty-acyl-CoA binding"/>
    <property type="evidence" value="ECO:0007669"/>
    <property type="project" value="InterPro"/>
</dbReference>
<evidence type="ECO:0000313" key="4">
    <source>
        <dbReference type="EMBL" id="KOS13813.1"/>
    </source>
</evidence>
<sequence>MSEAQFKKAVEIIRNLPKDGPAKVSQSQQIKVYGLYKQATEGDCNISRPGMLDFTGRAKWDGWNAEKGKSKEQAMKDYVDVFMEIFKPLEDDAEYAKYIQEVQNAA</sequence>
<dbReference type="InterPro" id="IPR014352">
    <property type="entry name" value="FERM/acyl-CoA-bd_prot_sf"/>
</dbReference>
<dbReference type="Proteomes" id="UP000037751">
    <property type="component" value="Unassembled WGS sequence"/>
</dbReference>
<reference evidence="4 5" key="1">
    <citation type="submission" date="2015-07" db="EMBL/GenBank/DDBJ databases">
        <title>Draft Genome Sequence of Malassezia furfur CBS1878 and Malassezia pachydermatis CBS1879.</title>
        <authorList>
            <person name="Triana S."/>
            <person name="Ohm R."/>
            <person name="Gonzalez A."/>
            <person name="DeCock H."/>
            <person name="Restrepo S."/>
            <person name="Celis A."/>
        </authorList>
    </citation>
    <scope>NUCLEOTIDE SEQUENCE [LARGE SCALE GENOMIC DNA]</scope>
    <source>
        <strain evidence="4 5">CBS 1879</strain>
    </source>
</reference>
<dbReference type="AlphaFoldDB" id="A0A0M9VNY0"/>
<dbReference type="RefSeq" id="XP_017991445.1">
    <property type="nucleotide sequence ID" value="XM_018136335.1"/>
</dbReference>
<dbReference type="SUPFAM" id="SSF47027">
    <property type="entry name" value="Acyl-CoA binding protein"/>
    <property type="match status" value="1"/>
</dbReference>